<dbReference type="RefSeq" id="WP_227020987.1">
    <property type="nucleotide sequence ID" value="NZ_VHIF01000001.1"/>
</dbReference>
<dbReference type="InterPro" id="IPR050738">
    <property type="entry name" value="Sulfatase"/>
</dbReference>
<dbReference type="InterPro" id="IPR024607">
    <property type="entry name" value="Sulfatase_CS"/>
</dbReference>
<keyword evidence="5" id="KW-0732">Signal</keyword>
<dbReference type="Gene3D" id="3.30.1120.10">
    <property type="match status" value="1"/>
</dbReference>
<dbReference type="PROSITE" id="PS00149">
    <property type="entry name" value="SULFATASE_2"/>
    <property type="match status" value="1"/>
</dbReference>
<feature type="domain" description="Sulfatase N-terminal" evidence="6">
    <location>
        <begin position="36"/>
        <end position="391"/>
    </location>
</feature>
<proteinExistence type="inferred from homology"/>
<keyword evidence="3" id="KW-0378">Hydrolase</keyword>
<dbReference type="EMBL" id="VHIF01000001">
    <property type="protein sequence ID" value="TQO38673.1"/>
    <property type="molecule type" value="Genomic_DNA"/>
</dbReference>
<evidence type="ECO:0000256" key="1">
    <source>
        <dbReference type="ARBA" id="ARBA00008779"/>
    </source>
</evidence>
<evidence type="ECO:0000256" key="4">
    <source>
        <dbReference type="ARBA" id="ARBA00022837"/>
    </source>
</evidence>
<dbReference type="SUPFAM" id="SSF53649">
    <property type="entry name" value="Alkaline phosphatase-like"/>
    <property type="match status" value="1"/>
</dbReference>
<keyword evidence="2" id="KW-0479">Metal-binding</keyword>
<reference evidence="7 8" key="1">
    <citation type="submission" date="2019-06" db="EMBL/GenBank/DDBJ databases">
        <title>A large-scale integrated study on North Sea by COGITO (Coastal Microbe Genomic &amp; Taxonomic Observatory).</title>
        <authorList>
            <person name="Teeling H."/>
        </authorList>
    </citation>
    <scope>NUCLEOTIDE SEQUENCE [LARGE SCALE GENOMIC DNA]</scope>
    <source>
        <strain evidence="7 8">MAR_2009_79</strain>
    </source>
</reference>
<evidence type="ECO:0000256" key="3">
    <source>
        <dbReference type="ARBA" id="ARBA00022801"/>
    </source>
</evidence>
<dbReference type="InterPro" id="IPR000917">
    <property type="entry name" value="Sulfatase_N"/>
</dbReference>
<accession>A0ABY3ADW3</accession>
<dbReference type="PROSITE" id="PS00523">
    <property type="entry name" value="SULFATASE_1"/>
    <property type="match status" value="1"/>
</dbReference>
<organism evidence="7 8">
    <name type="scientific">Arenibacter algicola</name>
    <dbReference type="NCBI Taxonomy" id="616991"/>
    <lineage>
        <taxon>Bacteria</taxon>
        <taxon>Pseudomonadati</taxon>
        <taxon>Bacteroidota</taxon>
        <taxon>Flavobacteriia</taxon>
        <taxon>Flavobacteriales</taxon>
        <taxon>Flavobacteriaceae</taxon>
        <taxon>Arenibacter</taxon>
    </lineage>
</organism>
<dbReference type="Pfam" id="PF00884">
    <property type="entry name" value="Sulfatase"/>
    <property type="match status" value="1"/>
</dbReference>
<evidence type="ECO:0000256" key="5">
    <source>
        <dbReference type="SAM" id="SignalP"/>
    </source>
</evidence>
<comment type="caution">
    <text evidence="7">The sequence shown here is derived from an EMBL/GenBank/DDBJ whole genome shotgun (WGS) entry which is preliminary data.</text>
</comment>
<evidence type="ECO:0000313" key="8">
    <source>
        <dbReference type="Proteomes" id="UP000315363"/>
    </source>
</evidence>
<name>A0ABY3ADW3_9FLAO</name>
<evidence type="ECO:0000259" key="6">
    <source>
        <dbReference type="Pfam" id="PF00884"/>
    </source>
</evidence>
<feature type="chain" id="PRO_5046367637" evidence="5">
    <location>
        <begin position="22"/>
        <end position="526"/>
    </location>
</feature>
<feature type="signal peptide" evidence="5">
    <location>
        <begin position="1"/>
        <end position="21"/>
    </location>
</feature>
<keyword evidence="8" id="KW-1185">Reference proteome</keyword>
<dbReference type="Gene3D" id="3.40.720.10">
    <property type="entry name" value="Alkaline Phosphatase, subunit A"/>
    <property type="match status" value="1"/>
</dbReference>
<sequence length="526" mass="58653">MTSFTKIIMLLLVFSQLTCLAQRNKTRTEKRAAQSPNIIYILADDLGYGDVKAFNPEGKIATPNLDAMATNGVKFTEAHTSSAVCTPTRYGILTGRYNWRSSLKSFVLSGYSKSLIKQERTTIAEMLKTQGYTTAYVGKWHLGWDWDIEDADANLEHDKLNVNPEVNFASPVKNGPATHGFDYSFGFCGSLDMAPYVYVENDMPTMVPTKTTVSVDEKGIWRKGPTSDDFVHANVLQDLTDKAVDYIGQKAKGESPFFLYFPLPAPHTPILPTTEFLGKSNTNMYGDFVMQVDDVVRQIREVLKEQGISDNTLLVFTSDNGCSPKADFEELDKVDHDPSYTFRGTKADIFEGGHHVPFIVEWPSKAPKNTSLDKIICTTDFFATCAELSGYKIKDTEAEDSYSMLPLITGEKDADIREYTVHHSINGSFAIRQGPWKLSVCPGSGGWSYPRPQDIKQENLDLPSMQLYNLAADIGETKNLIAEFPEKATELKEALKKIILDGRSTPGAKQENEGMEGWKQIEEIVN</sequence>
<evidence type="ECO:0000256" key="2">
    <source>
        <dbReference type="ARBA" id="ARBA00022723"/>
    </source>
</evidence>
<dbReference type="Proteomes" id="UP000315363">
    <property type="component" value="Unassembled WGS sequence"/>
</dbReference>
<keyword evidence="4" id="KW-0106">Calcium</keyword>
<dbReference type="PANTHER" id="PTHR42693:SF53">
    <property type="entry name" value="ENDO-4-O-SULFATASE"/>
    <property type="match status" value="1"/>
</dbReference>
<dbReference type="CDD" id="cd16143">
    <property type="entry name" value="ARS_like"/>
    <property type="match status" value="1"/>
</dbReference>
<comment type="similarity">
    <text evidence="1">Belongs to the sulfatase family.</text>
</comment>
<dbReference type="PANTHER" id="PTHR42693">
    <property type="entry name" value="ARYLSULFATASE FAMILY MEMBER"/>
    <property type="match status" value="1"/>
</dbReference>
<protein>
    <submittedName>
        <fullName evidence="7">Arylsulfatase A-like enzyme</fullName>
    </submittedName>
</protein>
<evidence type="ECO:0000313" key="7">
    <source>
        <dbReference type="EMBL" id="TQO38673.1"/>
    </source>
</evidence>
<dbReference type="InterPro" id="IPR017850">
    <property type="entry name" value="Alkaline_phosphatase_core_sf"/>
</dbReference>
<gene>
    <name evidence="7" type="ORF">GQ41_3333</name>
</gene>